<evidence type="ECO:0000313" key="1">
    <source>
        <dbReference type="EMBL" id="TDC31816.1"/>
    </source>
</evidence>
<proteinExistence type="predicted"/>
<dbReference type="Gene3D" id="1.20.1590.10">
    <property type="entry name" value="YP_001051499.1 domain like"/>
    <property type="match status" value="1"/>
</dbReference>
<gene>
    <name evidence="1" type="ORF">E1261_09940</name>
</gene>
<reference evidence="1 2" key="1">
    <citation type="submission" date="2019-03" db="EMBL/GenBank/DDBJ databases">
        <title>Draft genome sequences of novel Actinobacteria.</title>
        <authorList>
            <person name="Sahin N."/>
            <person name="Ay H."/>
            <person name="Saygin H."/>
        </authorList>
    </citation>
    <scope>NUCLEOTIDE SEQUENCE [LARGE SCALE GENOMIC DNA]</scope>
    <source>
        <strain evidence="1 2">JCM 30547</strain>
    </source>
</reference>
<dbReference type="InterPro" id="IPR023381">
    <property type="entry name" value="YP001051499.1-like_dom_sf"/>
</dbReference>
<dbReference type="Proteomes" id="UP000295075">
    <property type="component" value="Unassembled WGS sequence"/>
</dbReference>
<keyword evidence="2" id="KW-1185">Reference proteome</keyword>
<organism evidence="1 2">
    <name type="scientific">Kribbella albertanoniae</name>
    <dbReference type="NCBI Taxonomy" id="1266829"/>
    <lineage>
        <taxon>Bacteria</taxon>
        <taxon>Bacillati</taxon>
        <taxon>Actinomycetota</taxon>
        <taxon>Actinomycetes</taxon>
        <taxon>Propionibacteriales</taxon>
        <taxon>Kribbellaceae</taxon>
        <taxon>Kribbella</taxon>
    </lineage>
</organism>
<protein>
    <submittedName>
        <fullName evidence="1">Uncharacterized protein</fullName>
    </submittedName>
</protein>
<name>A0A4R4Q906_9ACTN</name>
<evidence type="ECO:0000313" key="2">
    <source>
        <dbReference type="Proteomes" id="UP000295075"/>
    </source>
</evidence>
<comment type="caution">
    <text evidence="1">The sequence shown here is derived from an EMBL/GenBank/DDBJ whole genome shotgun (WGS) entry which is preliminary data.</text>
</comment>
<dbReference type="AlphaFoldDB" id="A0A4R4Q906"/>
<sequence>MVAVDDALSRFLRDAGEKAQVYFAASCVERGSDVFFLAVASEQDRGADVETYLRLLEDLWVAAGLSPEERASHQERIDAFSEMQTEGDDKPPGILAFAFDAVAAMYDAYTYLVTGDSDNITYTSNHNLNSAGFIDDAVAGESNRYEQEIATQLRDMETLSADFASVDLAVLRDQARTIGRGHIEALRTAFH</sequence>
<dbReference type="EMBL" id="SMKA01000029">
    <property type="protein sequence ID" value="TDC31816.1"/>
    <property type="molecule type" value="Genomic_DNA"/>
</dbReference>
<dbReference type="RefSeq" id="WP_132405078.1">
    <property type="nucleotide sequence ID" value="NZ_SMKA01000029.1"/>
</dbReference>
<accession>A0A4R4Q906</accession>